<evidence type="ECO:0000256" key="7">
    <source>
        <dbReference type="ARBA" id="ARBA00047989"/>
    </source>
</evidence>
<dbReference type="InterPro" id="IPR003730">
    <property type="entry name" value="Cu_polyphenol_OxRdtase"/>
</dbReference>
<dbReference type="Gene3D" id="3.60.140.10">
    <property type="entry name" value="CNF1/YfiH-like putative cysteine hydrolases"/>
    <property type="match status" value="1"/>
</dbReference>
<evidence type="ECO:0000313" key="11">
    <source>
        <dbReference type="EMBL" id="PJK29987.1"/>
    </source>
</evidence>
<dbReference type="InterPro" id="IPR011324">
    <property type="entry name" value="Cytotoxic_necrot_fac-like_cat"/>
</dbReference>
<keyword evidence="5" id="KW-0378">Hydrolase</keyword>
<evidence type="ECO:0000256" key="10">
    <source>
        <dbReference type="RuleBase" id="RU361274"/>
    </source>
</evidence>
<dbReference type="PANTHER" id="PTHR30616:SF2">
    <property type="entry name" value="PURINE NUCLEOSIDE PHOSPHORYLASE LACC1"/>
    <property type="match status" value="1"/>
</dbReference>
<keyword evidence="4" id="KW-0479">Metal-binding</keyword>
<dbReference type="GO" id="GO:0016787">
    <property type="term" value="F:hydrolase activity"/>
    <property type="evidence" value="ECO:0007669"/>
    <property type="project" value="UniProtKB-KW"/>
</dbReference>
<evidence type="ECO:0000256" key="5">
    <source>
        <dbReference type="ARBA" id="ARBA00022801"/>
    </source>
</evidence>
<dbReference type="Pfam" id="PF02578">
    <property type="entry name" value="Cu-oxidase_4"/>
    <property type="match status" value="1"/>
</dbReference>
<evidence type="ECO:0000256" key="2">
    <source>
        <dbReference type="ARBA" id="ARBA00007353"/>
    </source>
</evidence>
<comment type="catalytic activity">
    <reaction evidence="8">
        <text>adenosine + phosphate = alpha-D-ribose 1-phosphate + adenine</text>
        <dbReference type="Rhea" id="RHEA:27642"/>
        <dbReference type="ChEBI" id="CHEBI:16335"/>
        <dbReference type="ChEBI" id="CHEBI:16708"/>
        <dbReference type="ChEBI" id="CHEBI:43474"/>
        <dbReference type="ChEBI" id="CHEBI:57720"/>
        <dbReference type="EC" id="2.4.2.1"/>
    </reaction>
    <physiologicalReaction direction="left-to-right" evidence="8">
        <dbReference type="Rhea" id="RHEA:27643"/>
    </physiologicalReaction>
</comment>
<comment type="catalytic activity">
    <reaction evidence="9">
        <text>S-methyl-5'-thioadenosine + phosphate = 5-(methylsulfanyl)-alpha-D-ribose 1-phosphate + adenine</text>
        <dbReference type="Rhea" id="RHEA:11852"/>
        <dbReference type="ChEBI" id="CHEBI:16708"/>
        <dbReference type="ChEBI" id="CHEBI:17509"/>
        <dbReference type="ChEBI" id="CHEBI:43474"/>
        <dbReference type="ChEBI" id="CHEBI:58533"/>
        <dbReference type="EC" id="2.4.2.28"/>
    </reaction>
    <physiologicalReaction direction="left-to-right" evidence="9">
        <dbReference type="Rhea" id="RHEA:11853"/>
    </physiologicalReaction>
</comment>
<evidence type="ECO:0000256" key="1">
    <source>
        <dbReference type="ARBA" id="ARBA00000553"/>
    </source>
</evidence>
<evidence type="ECO:0000256" key="4">
    <source>
        <dbReference type="ARBA" id="ARBA00022723"/>
    </source>
</evidence>
<dbReference type="RefSeq" id="WP_109793261.1">
    <property type="nucleotide sequence ID" value="NZ_PHIG01000031.1"/>
</dbReference>
<dbReference type="EMBL" id="PHIG01000031">
    <property type="protein sequence ID" value="PJK29987.1"/>
    <property type="molecule type" value="Genomic_DNA"/>
</dbReference>
<evidence type="ECO:0000256" key="3">
    <source>
        <dbReference type="ARBA" id="ARBA00022679"/>
    </source>
</evidence>
<accession>A0A2M9G2N8</accession>
<sequence length="256" mass="26815">MKTLTAATLEGLPGLAHGFFTRRGGVSQGIYGSLNAGPGSGDDPAAVAENRERVARALGAAHLVTVHQHHSADVVRVDGPFTGPRPKADAMVTDRPGLALGVLSADCGPLLMADPEAGVIGAAHAGWGGALKGIIGNTIDAMETLGADRARIRVALGPALAQPSYEVGPEYRARFVADDPRNERFFSQPDGAPRPFFDLPGYIAARVMATGVAPAHFADLARDTYAEPGLFYSYRRSVHHGEPDYGRLVAAVMLTP</sequence>
<dbReference type="AlphaFoldDB" id="A0A2M9G2N8"/>
<organism evidence="11 12">
    <name type="scientific">Minwuia thermotolerans</name>
    <dbReference type="NCBI Taxonomy" id="2056226"/>
    <lineage>
        <taxon>Bacteria</taxon>
        <taxon>Pseudomonadati</taxon>
        <taxon>Pseudomonadota</taxon>
        <taxon>Alphaproteobacteria</taxon>
        <taxon>Minwuiales</taxon>
        <taxon>Minwuiaceae</taxon>
        <taxon>Minwuia</taxon>
    </lineage>
</organism>
<comment type="catalytic activity">
    <reaction evidence="1">
        <text>inosine + phosphate = alpha-D-ribose 1-phosphate + hypoxanthine</text>
        <dbReference type="Rhea" id="RHEA:27646"/>
        <dbReference type="ChEBI" id="CHEBI:17368"/>
        <dbReference type="ChEBI" id="CHEBI:17596"/>
        <dbReference type="ChEBI" id="CHEBI:43474"/>
        <dbReference type="ChEBI" id="CHEBI:57720"/>
        <dbReference type="EC" id="2.4.2.1"/>
    </reaction>
    <physiologicalReaction direction="left-to-right" evidence="1">
        <dbReference type="Rhea" id="RHEA:27647"/>
    </physiologicalReaction>
</comment>
<dbReference type="SUPFAM" id="SSF64438">
    <property type="entry name" value="CNF1/YfiH-like putative cysteine hydrolases"/>
    <property type="match status" value="1"/>
</dbReference>
<proteinExistence type="inferred from homology"/>
<dbReference type="InterPro" id="IPR038371">
    <property type="entry name" value="Cu_polyphenol_OxRdtase_sf"/>
</dbReference>
<keyword evidence="6" id="KW-0862">Zinc</keyword>
<comment type="similarity">
    <text evidence="2 10">Belongs to the purine nucleoside phosphorylase YfiH/LACC1 family.</text>
</comment>
<evidence type="ECO:0000313" key="12">
    <source>
        <dbReference type="Proteomes" id="UP000229498"/>
    </source>
</evidence>
<dbReference type="GO" id="GO:0005507">
    <property type="term" value="F:copper ion binding"/>
    <property type="evidence" value="ECO:0007669"/>
    <property type="project" value="TreeGrafter"/>
</dbReference>
<dbReference type="OrthoDB" id="4279at2"/>
<comment type="caution">
    <text evidence="11">The sequence shown here is derived from an EMBL/GenBank/DDBJ whole genome shotgun (WGS) entry which is preliminary data.</text>
</comment>
<evidence type="ECO:0000256" key="9">
    <source>
        <dbReference type="ARBA" id="ARBA00049893"/>
    </source>
</evidence>
<keyword evidence="3" id="KW-0808">Transferase</keyword>
<keyword evidence="12" id="KW-1185">Reference proteome</keyword>
<dbReference type="Proteomes" id="UP000229498">
    <property type="component" value="Unassembled WGS sequence"/>
</dbReference>
<name>A0A2M9G2N8_9PROT</name>
<reference evidence="11 12" key="1">
    <citation type="submission" date="2017-11" db="EMBL/GenBank/DDBJ databases">
        <title>Draft genome sequence of Rhizobiales bacterium SY3-13.</title>
        <authorList>
            <person name="Sun C."/>
        </authorList>
    </citation>
    <scope>NUCLEOTIDE SEQUENCE [LARGE SCALE GENOMIC DNA]</scope>
    <source>
        <strain evidence="11 12">SY3-13</strain>
    </source>
</reference>
<dbReference type="NCBIfam" id="TIGR00726">
    <property type="entry name" value="peptidoglycan editing factor PgeF"/>
    <property type="match status" value="1"/>
</dbReference>
<dbReference type="PANTHER" id="PTHR30616">
    <property type="entry name" value="UNCHARACTERIZED PROTEIN YFIH"/>
    <property type="match status" value="1"/>
</dbReference>
<protein>
    <recommendedName>
        <fullName evidence="10">Purine nucleoside phosphorylase</fullName>
    </recommendedName>
</protein>
<evidence type="ECO:0000256" key="8">
    <source>
        <dbReference type="ARBA" id="ARBA00048968"/>
    </source>
</evidence>
<comment type="catalytic activity">
    <reaction evidence="7">
        <text>adenosine + H2O + H(+) = inosine + NH4(+)</text>
        <dbReference type="Rhea" id="RHEA:24408"/>
        <dbReference type="ChEBI" id="CHEBI:15377"/>
        <dbReference type="ChEBI" id="CHEBI:15378"/>
        <dbReference type="ChEBI" id="CHEBI:16335"/>
        <dbReference type="ChEBI" id="CHEBI:17596"/>
        <dbReference type="ChEBI" id="CHEBI:28938"/>
        <dbReference type="EC" id="3.5.4.4"/>
    </reaction>
    <physiologicalReaction direction="left-to-right" evidence="7">
        <dbReference type="Rhea" id="RHEA:24409"/>
    </physiologicalReaction>
</comment>
<dbReference type="CDD" id="cd16833">
    <property type="entry name" value="YfiH"/>
    <property type="match status" value="1"/>
</dbReference>
<evidence type="ECO:0000256" key="6">
    <source>
        <dbReference type="ARBA" id="ARBA00022833"/>
    </source>
</evidence>
<dbReference type="GO" id="GO:0017061">
    <property type="term" value="F:S-methyl-5-thioadenosine phosphorylase activity"/>
    <property type="evidence" value="ECO:0007669"/>
    <property type="project" value="UniProtKB-EC"/>
</dbReference>
<gene>
    <name evidence="11" type="ORF">CVT23_09485</name>
</gene>